<name>A0A6B8KDR4_9HYPH</name>
<accession>A0A6B8KDR4</accession>
<dbReference type="KEGG" id="mhey:H2LOC_009070"/>
<dbReference type="Proteomes" id="UP000309061">
    <property type="component" value="Chromosome"/>
</dbReference>
<dbReference type="InterPro" id="IPR018964">
    <property type="entry name" value="Phage_phiJL001_Gp84_C"/>
</dbReference>
<dbReference type="InterPro" id="IPR011928">
    <property type="entry name" value="Phage_phiJL001_Gp84"/>
</dbReference>
<sequence length="290" mass="30833">MKQASPALVAFLAEARGTRDCAIAFAECFTFTQATGAVFSYTNADVPVIYRGKVFLANGPLVSGLKYRASTGLNVDRQEIVIAARPEDLAGWTPLLAALREGFFDGCVIQRDRVFFSDFVGGTLVDGVTLFHGRLSTVDEVGRTRARITVANELVLLDVNMPRNIFAPTCIHTLYDQGCKIPSGAFSTNDVVGSGSTRALINFAGAQAAHAQGTLLFSSGANSGRRCAVKSVVPGVSVSLIYPLPTAPAAGDALVAFWGCDHTMATCQARFSNLPNFRGFPFVPPPQMAM</sequence>
<keyword evidence="3" id="KW-1185">Reference proteome</keyword>
<dbReference type="AlphaFoldDB" id="A0A6B8KDR4"/>
<dbReference type="Pfam" id="PF09931">
    <property type="entry name" value="Phage_phiJL001_Gp84_N"/>
    <property type="match status" value="1"/>
</dbReference>
<dbReference type="RefSeq" id="WP_136496110.1">
    <property type="nucleotide sequence ID" value="NZ_CP046052.1"/>
</dbReference>
<organism evidence="2 3">
    <name type="scientific">Methylocystis heyeri</name>
    <dbReference type="NCBI Taxonomy" id="391905"/>
    <lineage>
        <taxon>Bacteria</taxon>
        <taxon>Pseudomonadati</taxon>
        <taxon>Pseudomonadota</taxon>
        <taxon>Alphaproteobacteria</taxon>
        <taxon>Hyphomicrobiales</taxon>
        <taxon>Methylocystaceae</taxon>
        <taxon>Methylocystis</taxon>
    </lineage>
</organism>
<evidence type="ECO:0000313" key="3">
    <source>
        <dbReference type="Proteomes" id="UP000309061"/>
    </source>
</evidence>
<evidence type="ECO:0000313" key="2">
    <source>
        <dbReference type="EMBL" id="QGM45839.1"/>
    </source>
</evidence>
<dbReference type="OrthoDB" id="1633386at2"/>
<protein>
    <submittedName>
        <fullName evidence="2">DUF2163 domain-containing protein</fullName>
    </submittedName>
</protein>
<reference evidence="2 3" key="1">
    <citation type="submission" date="2019-11" db="EMBL/GenBank/DDBJ databases">
        <title>The genome sequence of Methylocystis heyeri.</title>
        <authorList>
            <person name="Oshkin I.Y."/>
            <person name="Miroshnikov K."/>
            <person name="Dedysh S.N."/>
        </authorList>
    </citation>
    <scope>NUCLEOTIDE SEQUENCE [LARGE SCALE GENOMIC DNA]</scope>
    <source>
        <strain evidence="2 3">H2</strain>
    </source>
</reference>
<evidence type="ECO:0000259" key="1">
    <source>
        <dbReference type="Pfam" id="PF09356"/>
    </source>
</evidence>
<feature type="domain" description="Bacteriophage phiJL001 Gp84 C-terminal" evidence="1">
    <location>
        <begin position="210"/>
        <end position="284"/>
    </location>
</feature>
<dbReference type="NCBIfam" id="TIGR02218">
    <property type="entry name" value="phg_TIGR02218"/>
    <property type="match status" value="1"/>
</dbReference>
<dbReference type="EMBL" id="CP046052">
    <property type="protein sequence ID" value="QGM45839.1"/>
    <property type="molecule type" value="Genomic_DNA"/>
</dbReference>
<gene>
    <name evidence="2" type="ORF">H2LOC_009070</name>
</gene>
<proteinExistence type="predicted"/>
<dbReference type="Pfam" id="PF09356">
    <property type="entry name" value="Phage_BR0599"/>
    <property type="match status" value="1"/>
</dbReference>